<dbReference type="GO" id="GO:0016878">
    <property type="term" value="F:acid-thiol ligase activity"/>
    <property type="evidence" value="ECO:0007669"/>
    <property type="project" value="UniProtKB-ARBA"/>
</dbReference>
<protein>
    <submittedName>
        <fullName evidence="3">Acyl--CoA ligase</fullName>
    </submittedName>
</protein>
<feature type="domain" description="AMP-binding enzyme C-terminal" evidence="2">
    <location>
        <begin position="432"/>
        <end position="503"/>
    </location>
</feature>
<dbReference type="InterPro" id="IPR020845">
    <property type="entry name" value="AMP-binding_CS"/>
</dbReference>
<keyword evidence="4" id="KW-1185">Reference proteome</keyword>
<dbReference type="SUPFAM" id="SSF56801">
    <property type="entry name" value="Acetyl-CoA synthetase-like"/>
    <property type="match status" value="1"/>
</dbReference>
<dbReference type="InterPro" id="IPR045851">
    <property type="entry name" value="AMP-bd_C_sf"/>
</dbReference>
<evidence type="ECO:0000313" key="3">
    <source>
        <dbReference type="EMBL" id="NDK90554.1"/>
    </source>
</evidence>
<dbReference type="PANTHER" id="PTHR43767:SF1">
    <property type="entry name" value="NONRIBOSOMAL PEPTIDE SYNTHASE PES1 (EUROFUNG)-RELATED"/>
    <property type="match status" value="1"/>
</dbReference>
<dbReference type="Proteomes" id="UP000466307">
    <property type="component" value="Unassembled WGS sequence"/>
</dbReference>
<dbReference type="Gene3D" id="3.40.50.12780">
    <property type="entry name" value="N-terminal domain of ligase-like"/>
    <property type="match status" value="1"/>
</dbReference>
<gene>
    <name evidence="3" type="ORF">GYA93_13335</name>
</gene>
<name>A0A7K3LQL2_9ACTN</name>
<reference evidence="3 4" key="1">
    <citation type="submission" date="2020-01" db="EMBL/GenBank/DDBJ databases">
        <title>Investigation of new actinobacteria for the biodesulphurisation of diesel fuel.</title>
        <authorList>
            <person name="Athi Narayanan S.M."/>
        </authorList>
    </citation>
    <scope>NUCLEOTIDE SEQUENCE [LARGE SCALE GENOMIC DNA]</scope>
    <source>
        <strain evidence="3 4">213E</strain>
    </source>
</reference>
<sequence>MRIEAGSAFTRAAARFGDRTAVIDTLGSSRTYRELRECANALGSGLIASGAHRGDRVGVLSHNRVEVVEAWFGLERFGLVRVVLHSHFDIATHVRTIGEVGVSTLIFHEAFTAQLESVRDELTEVGTFVCIGDSCPEWAVSYEAVIALGSQADPCLDVEEDEPCFLQLTTGTTGHPKPWIHTHRSWRAVIENNIEHLDSFGRGSTAVDGDDVNLHFHALQWATGFQTLMPYLLRGALTVVADDSAFDPNVLLAQIIDYRVTGMLIPAPMLAPLLDIVERDETTLPNLRKLVIFFATEELLQRVSRILGDCWCHGYGSSEQGAPVTRLLFDDIDSEDSWASIGRPLSFTEIRIVTVDGEPVAPGDVGEIVIRTPMAAAGYWGLPEKTSAAFFPGGWFRAGDIGSMDASGRVYYLDRAKDLIETAAGVVYPHTVEARILAHRTVANCGVTGVKTAAESAKQVVAAVVLKDGVDDADGARAAILELVAAAPEHERPVEVVIVEELPTVLGGAKVQREVLAHRLVELGVGVSV</sequence>
<dbReference type="PANTHER" id="PTHR43767">
    <property type="entry name" value="LONG-CHAIN-FATTY-ACID--COA LIGASE"/>
    <property type="match status" value="1"/>
</dbReference>
<keyword evidence="3" id="KW-0436">Ligase</keyword>
<dbReference type="InterPro" id="IPR000873">
    <property type="entry name" value="AMP-dep_synth/lig_dom"/>
</dbReference>
<dbReference type="Pfam" id="PF00501">
    <property type="entry name" value="AMP-binding"/>
    <property type="match status" value="1"/>
</dbReference>
<dbReference type="InterPro" id="IPR050237">
    <property type="entry name" value="ATP-dep_AMP-bd_enzyme"/>
</dbReference>
<dbReference type="InterPro" id="IPR042099">
    <property type="entry name" value="ANL_N_sf"/>
</dbReference>
<organism evidence="3 4">
    <name type="scientific">Gordonia desulfuricans</name>
    <dbReference type="NCBI Taxonomy" id="89051"/>
    <lineage>
        <taxon>Bacteria</taxon>
        <taxon>Bacillati</taxon>
        <taxon>Actinomycetota</taxon>
        <taxon>Actinomycetes</taxon>
        <taxon>Mycobacteriales</taxon>
        <taxon>Gordoniaceae</taxon>
        <taxon>Gordonia</taxon>
    </lineage>
</organism>
<accession>A0A7K3LQL2</accession>
<feature type="domain" description="AMP-dependent synthetase/ligase" evidence="1">
    <location>
        <begin position="9"/>
        <end position="380"/>
    </location>
</feature>
<dbReference type="EMBL" id="JAADZU010000041">
    <property type="protein sequence ID" value="NDK90554.1"/>
    <property type="molecule type" value="Genomic_DNA"/>
</dbReference>
<dbReference type="InterPro" id="IPR025110">
    <property type="entry name" value="AMP-bd_C"/>
</dbReference>
<proteinExistence type="predicted"/>
<evidence type="ECO:0000313" key="4">
    <source>
        <dbReference type="Proteomes" id="UP000466307"/>
    </source>
</evidence>
<evidence type="ECO:0000259" key="2">
    <source>
        <dbReference type="Pfam" id="PF13193"/>
    </source>
</evidence>
<dbReference type="PROSITE" id="PS00455">
    <property type="entry name" value="AMP_BINDING"/>
    <property type="match status" value="1"/>
</dbReference>
<dbReference type="RefSeq" id="WP_160319609.1">
    <property type="nucleotide sequence ID" value="NZ_JAADZU010000041.1"/>
</dbReference>
<dbReference type="Gene3D" id="3.30.300.30">
    <property type="match status" value="1"/>
</dbReference>
<dbReference type="Pfam" id="PF13193">
    <property type="entry name" value="AMP-binding_C"/>
    <property type="match status" value="1"/>
</dbReference>
<comment type="caution">
    <text evidence="3">The sequence shown here is derived from an EMBL/GenBank/DDBJ whole genome shotgun (WGS) entry which is preliminary data.</text>
</comment>
<evidence type="ECO:0000259" key="1">
    <source>
        <dbReference type="Pfam" id="PF00501"/>
    </source>
</evidence>
<dbReference type="AlphaFoldDB" id="A0A7K3LQL2"/>